<evidence type="ECO:0000259" key="1">
    <source>
        <dbReference type="Pfam" id="PF04194"/>
    </source>
</evidence>
<dbReference type="GO" id="GO:0005737">
    <property type="term" value="C:cytoplasm"/>
    <property type="evidence" value="ECO:0007669"/>
    <property type="project" value="InterPro"/>
</dbReference>
<evidence type="ECO:0000313" key="3">
    <source>
        <dbReference type="Proteomes" id="UP000261540"/>
    </source>
</evidence>
<name>A0A3B3QK11_9TELE</name>
<evidence type="ECO:0000313" key="2">
    <source>
        <dbReference type="Ensembl" id="ENSPKIP00000006174.1"/>
    </source>
</evidence>
<sequence>MAAADSQVLIGLCDVPIGKSCTSTFFTNKIGDLPDLLPAFSLRYPYCAICGSALVHVVQVYCPLGASRYHRTINVFACPQQQCSGKTESWKVLRSQCLESEIKAKSDSQRMKVKEPPMATSDWCEGADDWGIEEEEGTSASPAHNHTNTQSSFLPKLDVSYGLQALSLTEAHQSASPRPELVFPESVPIFRPYYVCVLEEGDIDEQTDMEDAHRLLREYEMREGVAVMQLESFEGQGELERYEKTDAKHGDKVFSKFMKCISLCPKQILRYSWNGSPLFITDPSSSLTQTVPPCSYCGNPRVFEFQLMPALVSLLESINSTSELLLEFGTVLVYTCRDSCWQPGRDSPAEEFVLVQKDPDHQLFSRPC</sequence>
<dbReference type="InterPro" id="IPR007320">
    <property type="entry name" value="PDCD2_C"/>
</dbReference>
<dbReference type="GeneTree" id="ENSGT00940000158339"/>
<dbReference type="Pfam" id="PF04194">
    <property type="entry name" value="PDCD2_C"/>
    <property type="match status" value="1"/>
</dbReference>
<reference evidence="2" key="2">
    <citation type="submission" date="2025-09" db="UniProtKB">
        <authorList>
            <consortium name="Ensembl"/>
        </authorList>
    </citation>
    <scope>IDENTIFICATION</scope>
</reference>
<dbReference type="RefSeq" id="XP_023675611.1">
    <property type="nucleotide sequence ID" value="XM_023819843.1"/>
</dbReference>
<organism evidence="2 3">
    <name type="scientific">Paramormyrops kingsleyae</name>
    <dbReference type="NCBI Taxonomy" id="1676925"/>
    <lineage>
        <taxon>Eukaryota</taxon>
        <taxon>Metazoa</taxon>
        <taxon>Chordata</taxon>
        <taxon>Craniata</taxon>
        <taxon>Vertebrata</taxon>
        <taxon>Euteleostomi</taxon>
        <taxon>Actinopterygii</taxon>
        <taxon>Neopterygii</taxon>
        <taxon>Teleostei</taxon>
        <taxon>Osteoglossocephala</taxon>
        <taxon>Osteoglossomorpha</taxon>
        <taxon>Osteoglossiformes</taxon>
        <taxon>Mormyridae</taxon>
        <taxon>Paramormyrops</taxon>
    </lineage>
</organism>
<feature type="domain" description="Programmed cell death protein 2 C-terminal" evidence="1">
    <location>
        <begin position="251"/>
        <end position="357"/>
    </location>
</feature>
<reference evidence="2" key="1">
    <citation type="submission" date="2025-08" db="UniProtKB">
        <authorList>
            <consortium name="Ensembl"/>
        </authorList>
    </citation>
    <scope>IDENTIFICATION</scope>
</reference>
<dbReference type="InterPro" id="IPR052815">
    <property type="entry name" value="PDCD2-like_regulator"/>
</dbReference>
<dbReference type="STRING" id="1676925.ENSPKIP00000006174"/>
<dbReference type="PANTHER" id="PTHR46421:SF1">
    <property type="entry name" value="PROGRAMMED CELL DEATH PROTEIN 2-LIKE"/>
    <property type="match status" value="1"/>
</dbReference>
<dbReference type="GO" id="GO:0006915">
    <property type="term" value="P:apoptotic process"/>
    <property type="evidence" value="ECO:0007669"/>
    <property type="project" value="TreeGrafter"/>
</dbReference>
<dbReference type="Ensembl" id="ENSPKIT00000030194.1">
    <property type="protein sequence ID" value="ENSPKIP00000006174.1"/>
    <property type="gene ID" value="ENSPKIG00000022557.1"/>
</dbReference>
<dbReference type="AlphaFoldDB" id="A0A3B3QK11"/>
<dbReference type="Proteomes" id="UP000261540">
    <property type="component" value="Unplaced"/>
</dbReference>
<dbReference type="CTD" id="84306"/>
<dbReference type="PANTHER" id="PTHR46421">
    <property type="entry name" value="PROGRAMMED CELL DEATH PROTEIN 2-LIKE"/>
    <property type="match status" value="1"/>
</dbReference>
<proteinExistence type="predicted"/>
<dbReference type="OrthoDB" id="366284at2759"/>
<accession>A0A3B3QK11</accession>
<dbReference type="GeneID" id="111848097"/>
<keyword evidence="3" id="KW-1185">Reference proteome</keyword>
<protein>
    <submittedName>
        <fullName evidence="2">Programmed cell death 2-like</fullName>
    </submittedName>
</protein>
<dbReference type="KEGG" id="pki:111848097"/>